<comment type="subcellular location">
    <subcellularLocation>
        <location evidence="1 7">Cell membrane</location>
        <topology evidence="1 7">Multi-pass membrane protein</topology>
    </subcellularLocation>
</comment>
<feature type="transmembrane region" description="Helical" evidence="7">
    <location>
        <begin position="134"/>
        <end position="161"/>
    </location>
</feature>
<feature type="domain" description="ABC transmembrane type-1" evidence="8">
    <location>
        <begin position="97"/>
        <end position="296"/>
    </location>
</feature>
<dbReference type="InterPro" id="IPR000515">
    <property type="entry name" value="MetI-like"/>
</dbReference>
<keyword evidence="2 7" id="KW-0813">Transport</keyword>
<evidence type="ECO:0000256" key="7">
    <source>
        <dbReference type="RuleBase" id="RU363032"/>
    </source>
</evidence>
<dbReference type="Pfam" id="PF00528">
    <property type="entry name" value="BPD_transp_1"/>
    <property type="match status" value="1"/>
</dbReference>
<evidence type="ECO:0000256" key="2">
    <source>
        <dbReference type="ARBA" id="ARBA00022448"/>
    </source>
</evidence>
<dbReference type="STRING" id="159291.SAMN05920897_11258"/>
<dbReference type="GO" id="GO:0005886">
    <property type="term" value="C:plasma membrane"/>
    <property type="evidence" value="ECO:0007669"/>
    <property type="project" value="UniProtKB-SubCell"/>
</dbReference>
<keyword evidence="3" id="KW-1003">Cell membrane</keyword>
<keyword evidence="4 7" id="KW-0812">Transmembrane</keyword>
<keyword evidence="10" id="KW-1185">Reference proteome</keyword>
<dbReference type="EMBL" id="FTMS01000012">
    <property type="protein sequence ID" value="SIQ64812.1"/>
    <property type="molecule type" value="Genomic_DNA"/>
</dbReference>
<dbReference type="RefSeq" id="WP_076489151.1">
    <property type="nucleotide sequence ID" value="NZ_FTMS01000012.1"/>
</dbReference>
<dbReference type="GO" id="GO:0055085">
    <property type="term" value="P:transmembrane transport"/>
    <property type="evidence" value="ECO:0007669"/>
    <property type="project" value="InterPro"/>
</dbReference>
<evidence type="ECO:0000256" key="1">
    <source>
        <dbReference type="ARBA" id="ARBA00004651"/>
    </source>
</evidence>
<evidence type="ECO:0000313" key="10">
    <source>
        <dbReference type="Proteomes" id="UP000186400"/>
    </source>
</evidence>
<evidence type="ECO:0000313" key="9">
    <source>
        <dbReference type="EMBL" id="SIQ64812.1"/>
    </source>
</evidence>
<comment type="similarity">
    <text evidence="7">Belongs to the binding-protein-dependent transport system permease family.</text>
</comment>
<dbReference type="SUPFAM" id="SSF161098">
    <property type="entry name" value="MetI-like"/>
    <property type="match status" value="1"/>
</dbReference>
<dbReference type="InterPro" id="IPR035906">
    <property type="entry name" value="MetI-like_sf"/>
</dbReference>
<dbReference type="OrthoDB" id="9806409at2"/>
<evidence type="ECO:0000256" key="4">
    <source>
        <dbReference type="ARBA" id="ARBA00022692"/>
    </source>
</evidence>
<dbReference type="PANTHER" id="PTHR43163:SF6">
    <property type="entry name" value="DIPEPTIDE TRANSPORT SYSTEM PERMEASE PROTEIN DPPB-RELATED"/>
    <property type="match status" value="1"/>
</dbReference>
<dbReference type="InterPro" id="IPR045621">
    <property type="entry name" value="BPD_transp_1_N"/>
</dbReference>
<feature type="transmembrane region" description="Helical" evidence="7">
    <location>
        <begin position="173"/>
        <end position="192"/>
    </location>
</feature>
<protein>
    <submittedName>
        <fullName evidence="9">Peptide/nickel transport system permease protein</fullName>
    </submittedName>
</protein>
<dbReference type="AlphaFoldDB" id="A0A1N6UGX8"/>
<feature type="transmembrane region" description="Helical" evidence="7">
    <location>
        <begin position="7"/>
        <end position="29"/>
    </location>
</feature>
<dbReference type="Proteomes" id="UP000186400">
    <property type="component" value="Unassembled WGS sequence"/>
</dbReference>
<evidence type="ECO:0000256" key="6">
    <source>
        <dbReference type="ARBA" id="ARBA00023136"/>
    </source>
</evidence>
<organism evidence="9 10">
    <name type="scientific">Alkalispirochaeta americana</name>
    <dbReference type="NCBI Taxonomy" id="159291"/>
    <lineage>
        <taxon>Bacteria</taxon>
        <taxon>Pseudomonadati</taxon>
        <taxon>Spirochaetota</taxon>
        <taxon>Spirochaetia</taxon>
        <taxon>Spirochaetales</taxon>
        <taxon>Spirochaetaceae</taxon>
        <taxon>Alkalispirochaeta</taxon>
    </lineage>
</organism>
<dbReference type="PROSITE" id="PS50928">
    <property type="entry name" value="ABC_TM1"/>
    <property type="match status" value="1"/>
</dbReference>
<accession>A0A1N6UGX8</accession>
<feature type="transmembrane region" description="Helical" evidence="7">
    <location>
        <begin position="219"/>
        <end position="244"/>
    </location>
</feature>
<gene>
    <name evidence="9" type="ORF">SAMN05920897_11258</name>
</gene>
<keyword evidence="6 7" id="KW-0472">Membrane</keyword>
<feature type="transmembrane region" description="Helical" evidence="7">
    <location>
        <begin position="278"/>
        <end position="300"/>
    </location>
</feature>
<dbReference type="Gene3D" id="1.10.3720.10">
    <property type="entry name" value="MetI-like"/>
    <property type="match status" value="1"/>
</dbReference>
<name>A0A1N6UGX8_9SPIO</name>
<evidence type="ECO:0000256" key="5">
    <source>
        <dbReference type="ARBA" id="ARBA00022989"/>
    </source>
</evidence>
<proteinExistence type="inferred from homology"/>
<dbReference type="PANTHER" id="PTHR43163">
    <property type="entry name" value="DIPEPTIDE TRANSPORT SYSTEM PERMEASE PROTEIN DPPB-RELATED"/>
    <property type="match status" value="1"/>
</dbReference>
<reference evidence="9 10" key="1">
    <citation type="submission" date="2017-01" db="EMBL/GenBank/DDBJ databases">
        <authorList>
            <person name="Mah S.A."/>
            <person name="Swanson W.J."/>
            <person name="Moy G.W."/>
            <person name="Vacquier V.D."/>
        </authorList>
    </citation>
    <scope>NUCLEOTIDE SEQUENCE [LARGE SCALE GENOMIC DNA]</scope>
    <source>
        <strain evidence="9 10">ASpG1</strain>
    </source>
</reference>
<dbReference type="CDD" id="cd06261">
    <property type="entry name" value="TM_PBP2"/>
    <property type="match status" value="1"/>
</dbReference>
<keyword evidence="5 7" id="KW-1133">Transmembrane helix</keyword>
<sequence>MGSFRWILSLLFHALAVVFLVATASFFLLQVIPGDPAAVVAGLDADEATLATVRRSMGLDEAVYLRYLRWISGLLRGRLGDSLIQGRPVEELIAQRLPVTLSLAGAALVSSVFMGLAMALVGSASRIGERLVRILEYLAFAFPQFWVALLLIYLFAFRLGWFPLFGAGEPGSLVLPALSLGISNAAVVSRTARASLKDLLRGNHAAAARALGISPRRIFLVHLLPLAMIPLLPVLVIQAGYLLAGAIVVEQVFGLPGVGRLTLTAIVQRDLPVIQGSIVVFGLAFPLLNALGDFLVGLLWPRLRLEGR</sequence>
<evidence type="ECO:0000256" key="3">
    <source>
        <dbReference type="ARBA" id="ARBA00022475"/>
    </source>
</evidence>
<evidence type="ECO:0000259" key="8">
    <source>
        <dbReference type="PROSITE" id="PS50928"/>
    </source>
</evidence>
<feature type="transmembrane region" description="Helical" evidence="7">
    <location>
        <begin position="101"/>
        <end position="122"/>
    </location>
</feature>
<dbReference type="Pfam" id="PF19300">
    <property type="entry name" value="BPD_transp_1_N"/>
    <property type="match status" value="1"/>
</dbReference>